<comment type="caution">
    <text evidence="1">The sequence shown here is derived from an EMBL/GenBank/DDBJ whole genome shotgun (WGS) entry which is preliminary data.</text>
</comment>
<organism evidence="1 2">
    <name type="scientific">Microlunatus endophyticus</name>
    <dbReference type="NCBI Taxonomy" id="1716077"/>
    <lineage>
        <taxon>Bacteria</taxon>
        <taxon>Bacillati</taxon>
        <taxon>Actinomycetota</taxon>
        <taxon>Actinomycetes</taxon>
        <taxon>Propionibacteriales</taxon>
        <taxon>Propionibacteriaceae</taxon>
        <taxon>Microlunatus</taxon>
    </lineage>
</organism>
<dbReference type="Proteomes" id="UP000613840">
    <property type="component" value="Unassembled WGS sequence"/>
</dbReference>
<accession>A0A917S2S0</accession>
<gene>
    <name evidence="1" type="ORF">GCM10011575_07050</name>
</gene>
<dbReference type="EMBL" id="BMMZ01000001">
    <property type="protein sequence ID" value="GGL51326.1"/>
    <property type="molecule type" value="Genomic_DNA"/>
</dbReference>
<keyword evidence="2" id="KW-1185">Reference proteome</keyword>
<name>A0A917S2S0_9ACTN</name>
<dbReference type="AlphaFoldDB" id="A0A917S2S0"/>
<proteinExistence type="predicted"/>
<evidence type="ECO:0000313" key="2">
    <source>
        <dbReference type="Proteomes" id="UP000613840"/>
    </source>
</evidence>
<sequence length="553" mass="60238">MTLWDVTGHGSLHPNTRALDHQGRHDPLGRFAHLLPECGLKVGILTDLSQRTLLREWLGRLSKSTIDLVLPPYSDPTGYASEGIRCHLAAGYLQVQERLRTVGPHDVIIDLRDRRDIVRARVWRSMFLDLRPGGLYIVDRRTARRPDPRLATWLDSLDARRSDDREYLDAVEDIAVNRQVVILTKRGVHLPKLTSAKVNGILPKRDGGVQLRLLSALDAGTFSPSSRDFSGAVGAAFGEDVTYPRIYLRCYAGDVVWSPPGLIMANYCVLPGSTGVDPASMTRNQPPQAGFVRVEEIQPTNEISGVAYSVDVPPGLDIARTVSEVASRLWGWDIAKARFPDLKAVYTSRGLEHDDLLIAMLTAYGIDPSEIVGVQECVKVEALISADAVWGDGADTFAHPEVKIPWHRISAGLADRSGPGSPPRHKRVLINPRASGQPESVIQLLQANGFAVIVPEECALPELAAVVRQAEVVAGRGMSAMTAFMPDCPQTYVVVGSDPLGHRRATIHAALAGGAVHHLGHTTAPGQADTASERDEADQLVLERELSDVLQLL</sequence>
<evidence type="ECO:0000313" key="1">
    <source>
        <dbReference type="EMBL" id="GGL51326.1"/>
    </source>
</evidence>
<dbReference type="RefSeq" id="WP_188893740.1">
    <property type="nucleotide sequence ID" value="NZ_BMMZ01000001.1"/>
</dbReference>
<reference evidence="1" key="1">
    <citation type="journal article" date="2014" name="Int. J. Syst. Evol. Microbiol.">
        <title>Complete genome sequence of Corynebacterium casei LMG S-19264T (=DSM 44701T), isolated from a smear-ripened cheese.</title>
        <authorList>
            <consortium name="US DOE Joint Genome Institute (JGI-PGF)"/>
            <person name="Walter F."/>
            <person name="Albersmeier A."/>
            <person name="Kalinowski J."/>
            <person name="Ruckert C."/>
        </authorList>
    </citation>
    <scope>NUCLEOTIDE SEQUENCE</scope>
    <source>
        <strain evidence="1">CGMCC 4.7306</strain>
    </source>
</reference>
<protein>
    <submittedName>
        <fullName evidence="1">Uncharacterized protein</fullName>
    </submittedName>
</protein>
<reference evidence="1" key="2">
    <citation type="submission" date="2020-09" db="EMBL/GenBank/DDBJ databases">
        <authorList>
            <person name="Sun Q."/>
            <person name="Zhou Y."/>
        </authorList>
    </citation>
    <scope>NUCLEOTIDE SEQUENCE</scope>
    <source>
        <strain evidence="1">CGMCC 4.7306</strain>
    </source>
</reference>